<gene>
    <name evidence="8" type="ORF">CD934_30535</name>
</gene>
<dbReference type="PRINTS" id="PR00359">
    <property type="entry name" value="BP450"/>
</dbReference>
<dbReference type="CDD" id="cd11033">
    <property type="entry name" value="CYP142-like"/>
    <property type="match status" value="1"/>
</dbReference>
<dbReference type="InterPro" id="IPR001128">
    <property type="entry name" value="Cyt_P450"/>
</dbReference>
<evidence type="ECO:0000256" key="6">
    <source>
        <dbReference type="ARBA" id="ARBA00023033"/>
    </source>
</evidence>
<accession>A0A514K0G1</accession>
<keyword evidence="9" id="KW-1185">Reference proteome</keyword>
<keyword evidence="3 7" id="KW-0479">Metal-binding</keyword>
<dbReference type="KEGG" id="sast:CD934_30535"/>
<evidence type="ECO:0000256" key="3">
    <source>
        <dbReference type="ARBA" id="ARBA00022723"/>
    </source>
</evidence>
<keyword evidence="2 7" id="KW-0349">Heme</keyword>
<keyword evidence="6 7" id="KW-0503">Monooxygenase</keyword>
<keyword evidence="5 7" id="KW-0408">Iron</keyword>
<dbReference type="SUPFAM" id="SSF48264">
    <property type="entry name" value="Cytochrome P450"/>
    <property type="match status" value="1"/>
</dbReference>
<evidence type="ECO:0000256" key="4">
    <source>
        <dbReference type="ARBA" id="ARBA00023002"/>
    </source>
</evidence>
<dbReference type="PROSITE" id="PS00086">
    <property type="entry name" value="CYTOCHROME_P450"/>
    <property type="match status" value="1"/>
</dbReference>
<dbReference type="InterPro" id="IPR036396">
    <property type="entry name" value="Cyt_P450_sf"/>
</dbReference>
<dbReference type="GO" id="GO:0036199">
    <property type="term" value="F:cholest-4-en-3-one 26-monooxygenase activity"/>
    <property type="evidence" value="ECO:0007669"/>
    <property type="project" value="TreeGrafter"/>
</dbReference>
<dbReference type="Pfam" id="PF00067">
    <property type="entry name" value="p450"/>
    <property type="match status" value="1"/>
</dbReference>
<keyword evidence="4 7" id="KW-0560">Oxidoreductase</keyword>
<dbReference type="RefSeq" id="WP_142233697.1">
    <property type="nucleotide sequence ID" value="NZ_CP022310.1"/>
</dbReference>
<sequence>MTTATGVPADAPPAAPRCPVAHAVTPPAAGGCPVGHGGGIDLTDPLLHSDGDAHAVWRAMRRHDPVSRRTAPSGHPYWSVTKYDDAQIVLRDHTLFTSERGTLLNILGTDDPAGGKQMAVTDPPRHARMREPLQRALSIKAVEAHREAIREVVVRLIEPMGDGVFDFAEAMADLPMAVTGTLMGLPAADWAQLTRLTTAAIAPDDPEFQLADSPEATLDTAHRELFAYFQDIVHARQKQTGDDLISFLMSIDLNGRRMSLGEIMSNCYSLLLGANVTTPHVASAAMATQAGTGVLEDWAAHPDLAVRGTEEALRWASPANHFMRYAVRDVELRGARIAAGDAVVVWLGSANRDEDAFADPDTFDIRRRPNRHVAFGVGSHFCVGHTVAKVSLRLMFTEMLSRFEDFRPAGPARRLRSNFVAGYSHLPITARRRREPGPVGY</sequence>
<dbReference type="GO" id="GO:0008395">
    <property type="term" value="F:steroid hydroxylase activity"/>
    <property type="evidence" value="ECO:0007669"/>
    <property type="project" value="TreeGrafter"/>
</dbReference>
<dbReference type="EMBL" id="CP022310">
    <property type="protein sequence ID" value="QDI72552.1"/>
    <property type="molecule type" value="Genomic_DNA"/>
</dbReference>
<protein>
    <submittedName>
        <fullName evidence="8">Cytochrome P450</fullName>
    </submittedName>
</protein>
<dbReference type="PANTHER" id="PTHR46696:SF4">
    <property type="entry name" value="BIOTIN BIOSYNTHESIS CYTOCHROME P450"/>
    <property type="match status" value="1"/>
</dbReference>
<evidence type="ECO:0000256" key="1">
    <source>
        <dbReference type="ARBA" id="ARBA00010617"/>
    </source>
</evidence>
<name>A0A514K0G1_9ACTN</name>
<dbReference type="Gene3D" id="1.10.630.10">
    <property type="entry name" value="Cytochrome P450"/>
    <property type="match status" value="1"/>
</dbReference>
<dbReference type="PANTHER" id="PTHR46696">
    <property type="entry name" value="P450, PUTATIVE (EUROFUNG)-RELATED"/>
    <property type="match status" value="1"/>
</dbReference>
<dbReference type="FunFam" id="1.10.630.10:FF:000018">
    <property type="entry name" value="Cytochrome P450 monooxygenase"/>
    <property type="match status" value="1"/>
</dbReference>
<dbReference type="GO" id="GO:0005506">
    <property type="term" value="F:iron ion binding"/>
    <property type="evidence" value="ECO:0007669"/>
    <property type="project" value="InterPro"/>
</dbReference>
<evidence type="ECO:0000256" key="5">
    <source>
        <dbReference type="ARBA" id="ARBA00023004"/>
    </source>
</evidence>
<evidence type="ECO:0000313" key="9">
    <source>
        <dbReference type="Proteomes" id="UP000316215"/>
    </source>
</evidence>
<organism evidence="8 9">
    <name type="scientific">Streptomyces calvus</name>
    <dbReference type="NCBI Taxonomy" id="67282"/>
    <lineage>
        <taxon>Bacteria</taxon>
        <taxon>Bacillati</taxon>
        <taxon>Actinomycetota</taxon>
        <taxon>Actinomycetes</taxon>
        <taxon>Kitasatosporales</taxon>
        <taxon>Streptomycetaceae</taxon>
        <taxon>Streptomyces</taxon>
    </lineage>
</organism>
<reference evidence="8 9" key="1">
    <citation type="submission" date="2017-07" db="EMBL/GenBank/DDBJ databases">
        <title>The Complete Genome of Streptomyces asterosporus-ZSY.</title>
        <authorList>
            <person name="Zhang S."/>
        </authorList>
    </citation>
    <scope>NUCLEOTIDE SEQUENCE [LARGE SCALE GENOMIC DNA]</scope>
    <source>
        <strain evidence="8 9">DSM 41452</strain>
    </source>
</reference>
<evidence type="ECO:0000256" key="7">
    <source>
        <dbReference type="RuleBase" id="RU000461"/>
    </source>
</evidence>
<comment type="similarity">
    <text evidence="1 7">Belongs to the cytochrome P450 family.</text>
</comment>
<dbReference type="GO" id="GO:0020037">
    <property type="term" value="F:heme binding"/>
    <property type="evidence" value="ECO:0007669"/>
    <property type="project" value="InterPro"/>
</dbReference>
<dbReference type="AlphaFoldDB" id="A0A514K0G1"/>
<evidence type="ECO:0000256" key="2">
    <source>
        <dbReference type="ARBA" id="ARBA00022617"/>
    </source>
</evidence>
<evidence type="ECO:0000313" key="8">
    <source>
        <dbReference type="EMBL" id="QDI72552.1"/>
    </source>
</evidence>
<dbReference type="InterPro" id="IPR017972">
    <property type="entry name" value="Cyt_P450_CS"/>
</dbReference>
<dbReference type="GO" id="GO:0006707">
    <property type="term" value="P:cholesterol catabolic process"/>
    <property type="evidence" value="ECO:0007669"/>
    <property type="project" value="TreeGrafter"/>
</dbReference>
<proteinExistence type="inferred from homology"/>
<dbReference type="InterPro" id="IPR002397">
    <property type="entry name" value="Cyt_P450_B"/>
</dbReference>
<dbReference type="Proteomes" id="UP000316215">
    <property type="component" value="Chromosome"/>
</dbReference>